<gene>
    <name evidence="2" type="ORF">Pmar_PMAR003957</name>
</gene>
<feature type="compositionally biased region" description="Polar residues" evidence="1">
    <location>
        <begin position="31"/>
        <end position="44"/>
    </location>
</feature>
<protein>
    <submittedName>
        <fullName evidence="2">Uncharacterized protein</fullName>
    </submittedName>
</protein>
<dbReference type="AlphaFoldDB" id="C5LRK2"/>
<keyword evidence="3" id="KW-1185">Reference proteome</keyword>
<dbReference type="RefSeq" id="XP_002767922.1">
    <property type="nucleotide sequence ID" value="XM_002767876.1"/>
</dbReference>
<dbReference type="EMBL" id="GG684835">
    <property type="protein sequence ID" value="EER00640.1"/>
    <property type="molecule type" value="Genomic_DNA"/>
</dbReference>
<evidence type="ECO:0000313" key="2">
    <source>
        <dbReference type="EMBL" id="EER00640.1"/>
    </source>
</evidence>
<accession>C5LRK2</accession>
<feature type="compositionally biased region" description="Polar residues" evidence="1">
    <location>
        <begin position="1"/>
        <end position="11"/>
    </location>
</feature>
<dbReference type="Proteomes" id="UP000007800">
    <property type="component" value="Unassembled WGS sequence"/>
</dbReference>
<feature type="compositionally biased region" description="Basic and acidic residues" evidence="1">
    <location>
        <begin position="13"/>
        <end position="30"/>
    </location>
</feature>
<proteinExistence type="predicted"/>
<evidence type="ECO:0000256" key="1">
    <source>
        <dbReference type="SAM" id="MobiDB-lite"/>
    </source>
</evidence>
<feature type="region of interest" description="Disordered" evidence="1">
    <location>
        <begin position="1"/>
        <end position="44"/>
    </location>
</feature>
<sequence>MTQWKPTSRRTSPAKEKRETRSEKSSEDSNRAASSQVKKQRFSANLSTQKALMQWIEAEHLRVLYSKEEAEKMFGNGLEK</sequence>
<name>C5LRK2_PERM5</name>
<evidence type="ECO:0000313" key="3">
    <source>
        <dbReference type="Proteomes" id="UP000007800"/>
    </source>
</evidence>
<organism evidence="3">
    <name type="scientific">Perkinsus marinus (strain ATCC 50983 / TXsc)</name>
    <dbReference type="NCBI Taxonomy" id="423536"/>
    <lineage>
        <taxon>Eukaryota</taxon>
        <taxon>Sar</taxon>
        <taxon>Alveolata</taxon>
        <taxon>Perkinsozoa</taxon>
        <taxon>Perkinsea</taxon>
        <taxon>Perkinsida</taxon>
        <taxon>Perkinsidae</taxon>
        <taxon>Perkinsus</taxon>
    </lineage>
</organism>
<reference evidence="2 3" key="1">
    <citation type="submission" date="2008-07" db="EMBL/GenBank/DDBJ databases">
        <authorList>
            <person name="El-Sayed N."/>
            <person name="Caler E."/>
            <person name="Inman J."/>
            <person name="Amedeo P."/>
            <person name="Hass B."/>
            <person name="Wortman J."/>
        </authorList>
    </citation>
    <scope>NUCLEOTIDE SEQUENCE [LARGE SCALE GENOMIC DNA]</scope>
    <source>
        <strain evidence="3">ATCC 50983 / TXsc</strain>
    </source>
</reference>
<dbReference type="GeneID" id="9043754"/>
<dbReference type="InParanoid" id="C5LRK2"/>